<reference evidence="1" key="1">
    <citation type="journal article" date="2019" name="bioRxiv">
        <title>The Genome of the Zebra Mussel, Dreissena polymorpha: A Resource for Invasive Species Research.</title>
        <authorList>
            <person name="McCartney M.A."/>
            <person name="Auch B."/>
            <person name="Kono T."/>
            <person name="Mallez S."/>
            <person name="Zhang Y."/>
            <person name="Obille A."/>
            <person name="Becker A."/>
            <person name="Abrahante J.E."/>
            <person name="Garbe J."/>
            <person name="Badalamenti J.P."/>
            <person name="Herman A."/>
            <person name="Mangelson H."/>
            <person name="Liachko I."/>
            <person name="Sullivan S."/>
            <person name="Sone E.D."/>
            <person name="Koren S."/>
            <person name="Silverstein K.A.T."/>
            <person name="Beckman K.B."/>
            <person name="Gohl D.M."/>
        </authorList>
    </citation>
    <scope>NUCLEOTIDE SEQUENCE</scope>
    <source>
        <strain evidence="1">Duluth1</strain>
        <tissue evidence="1">Whole animal</tissue>
    </source>
</reference>
<dbReference type="Proteomes" id="UP000828390">
    <property type="component" value="Unassembled WGS sequence"/>
</dbReference>
<proteinExistence type="predicted"/>
<reference evidence="1" key="2">
    <citation type="submission" date="2020-11" db="EMBL/GenBank/DDBJ databases">
        <authorList>
            <person name="McCartney M.A."/>
            <person name="Auch B."/>
            <person name="Kono T."/>
            <person name="Mallez S."/>
            <person name="Becker A."/>
            <person name="Gohl D.M."/>
            <person name="Silverstein K.A.T."/>
            <person name="Koren S."/>
            <person name="Bechman K.B."/>
            <person name="Herman A."/>
            <person name="Abrahante J.E."/>
            <person name="Garbe J."/>
        </authorList>
    </citation>
    <scope>NUCLEOTIDE SEQUENCE</scope>
    <source>
        <strain evidence="1">Duluth1</strain>
        <tissue evidence="1">Whole animal</tissue>
    </source>
</reference>
<gene>
    <name evidence="1" type="ORF">DPMN_105095</name>
</gene>
<accession>A0A9D4HE89</accession>
<sequence length="60" mass="6794">MLFMIGGSINPKVLPEQNQTNHKPSVTRLLALSLPGWIDLKIFALYFPNVLSWKKGQTLK</sequence>
<keyword evidence="2" id="KW-1185">Reference proteome</keyword>
<protein>
    <submittedName>
        <fullName evidence="1">Uncharacterized protein</fullName>
    </submittedName>
</protein>
<organism evidence="1 2">
    <name type="scientific">Dreissena polymorpha</name>
    <name type="common">Zebra mussel</name>
    <name type="synonym">Mytilus polymorpha</name>
    <dbReference type="NCBI Taxonomy" id="45954"/>
    <lineage>
        <taxon>Eukaryota</taxon>
        <taxon>Metazoa</taxon>
        <taxon>Spiralia</taxon>
        <taxon>Lophotrochozoa</taxon>
        <taxon>Mollusca</taxon>
        <taxon>Bivalvia</taxon>
        <taxon>Autobranchia</taxon>
        <taxon>Heteroconchia</taxon>
        <taxon>Euheterodonta</taxon>
        <taxon>Imparidentia</taxon>
        <taxon>Neoheterodontei</taxon>
        <taxon>Myida</taxon>
        <taxon>Dreissenoidea</taxon>
        <taxon>Dreissenidae</taxon>
        <taxon>Dreissena</taxon>
    </lineage>
</organism>
<comment type="caution">
    <text evidence="1">The sequence shown here is derived from an EMBL/GenBank/DDBJ whole genome shotgun (WGS) entry which is preliminary data.</text>
</comment>
<dbReference type="EMBL" id="JAIWYP010000004">
    <property type="protein sequence ID" value="KAH3831824.1"/>
    <property type="molecule type" value="Genomic_DNA"/>
</dbReference>
<evidence type="ECO:0000313" key="1">
    <source>
        <dbReference type="EMBL" id="KAH3831824.1"/>
    </source>
</evidence>
<evidence type="ECO:0000313" key="2">
    <source>
        <dbReference type="Proteomes" id="UP000828390"/>
    </source>
</evidence>
<name>A0A9D4HE89_DREPO</name>
<dbReference type="AlphaFoldDB" id="A0A9D4HE89"/>